<dbReference type="PROSITE" id="PS51186">
    <property type="entry name" value="GNAT"/>
    <property type="match status" value="1"/>
</dbReference>
<dbReference type="Proteomes" id="UP001550850">
    <property type="component" value="Unassembled WGS sequence"/>
</dbReference>
<name>A0ABV2YAE8_9ACTN</name>
<organism evidence="2 3">
    <name type="scientific">Streptomyces fragilis</name>
    <dbReference type="NCBI Taxonomy" id="67301"/>
    <lineage>
        <taxon>Bacteria</taxon>
        <taxon>Bacillati</taxon>
        <taxon>Actinomycetota</taxon>
        <taxon>Actinomycetes</taxon>
        <taxon>Kitasatosporales</taxon>
        <taxon>Streptomycetaceae</taxon>
        <taxon>Streptomyces</taxon>
    </lineage>
</organism>
<dbReference type="Gene3D" id="3.40.630.30">
    <property type="match status" value="1"/>
</dbReference>
<reference evidence="2 3" key="1">
    <citation type="submission" date="2024-06" db="EMBL/GenBank/DDBJ databases">
        <title>The Natural Products Discovery Center: Release of the First 8490 Sequenced Strains for Exploring Actinobacteria Biosynthetic Diversity.</title>
        <authorList>
            <person name="Kalkreuter E."/>
            <person name="Kautsar S.A."/>
            <person name="Yang D."/>
            <person name="Bader C.D."/>
            <person name="Teijaro C.N."/>
            <person name="Fluegel L."/>
            <person name="Davis C.M."/>
            <person name="Simpson J.R."/>
            <person name="Lauterbach L."/>
            <person name="Steele A.D."/>
            <person name="Gui C."/>
            <person name="Meng S."/>
            <person name="Li G."/>
            <person name="Viehrig K."/>
            <person name="Ye F."/>
            <person name="Su P."/>
            <person name="Kiefer A.F."/>
            <person name="Nichols A."/>
            <person name="Cepeda A.J."/>
            <person name="Yan W."/>
            <person name="Fan B."/>
            <person name="Jiang Y."/>
            <person name="Adhikari A."/>
            <person name="Zheng C.-J."/>
            <person name="Schuster L."/>
            <person name="Cowan T.M."/>
            <person name="Smanski M.J."/>
            <person name="Chevrette M.G."/>
            <person name="De Carvalho L.P.S."/>
            <person name="Shen B."/>
        </authorList>
    </citation>
    <scope>NUCLEOTIDE SEQUENCE [LARGE SCALE GENOMIC DNA]</scope>
    <source>
        <strain evidence="2 3">NPDC038104</strain>
    </source>
</reference>
<dbReference type="EMBL" id="JBEZUR010000001">
    <property type="protein sequence ID" value="MEU3552701.1"/>
    <property type="molecule type" value="Genomic_DNA"/>
</dbReference>
<evidence type="ECO:0000313" key="2">
    <source>
        <dbReference type="EMBL" id="MEU3552701.1"/>
    </source>
</evidence>
<keyword evidence="3" id="KW-1185">Reference proteome</keyword>
<proteinExistence type="predicted"/>
<dbReference type="EC" id="2.3.1.-" evidence="2"/>
<sequence>MSTVTVTRAAEDRWEAAADDGTVVGRGDVSRRPDGRLFLSVDVWQDAAFDRLAAAMLAELPAPLHTLVGDEDHDRRSSWERLGFTVGRRERAYDLPTDPRVTGLGAVPLPAGVAILPAGEADESRLRALDRAIREEVGATVGWHTMPAELVPGPPGDTVVDPSKYAVAVRGGTPSGAGGDGGAAGGDGGAYVGLVRVVRVRRRARVGLIAVRADERRRGTGRALLAHALNTLARDGVSTAWAEVDASNTAALSLVEGAGARRAGACLELVRP</sequence>
<dbReference type="CDD" id="cd04301">
    <property type="entry name" value="NAT_SF"/>
    <property type="match status" value="1"/>
</dbReference>
<dbReference type="Pfam" id="PF00583">
    <property type="entry name" value="Acetyltransf_1"/>
    <property type="match status" value="1"/>
</dbReference>
<evidence type="ECO:0000313" key="3">
    <source>
        <dbReference type="Proteomes" id="UP001550850"/>
    </source>
</evidence>
<keyword evidence="2" id="KW-0808">Transferase</keyword>
<keyword evidence="2" id="KW-0012">Acyltransferase</keyword>
<dbReference type="InterPro" id="IPR000182">
    <property type="entry name" value="GNAT_dom"/>
</dbReference>
<dbReference type="SUPFAM" id="SSF55729">
    <property type="entry name" value="Acyl-CoA N-acyltransferases (Nat)"/>
    <property type="match status" value="1"/>
</dbReference>
<dbReference type="RefSeq" id="WP_108954389.1">
    <property type="nucleotide sequence ID" value="NZ_BEVZ01000004.1"/>
</dbReference>
<comment type="caution">
    <text evidence="2">The sequence shown here is derived from an EMBL/GenBank/DDBJ whole genome shotgun (WGS) entry which is preliminary data.</text>
</comment>
<feature type="domain" description="N-acetyltransferase" evidence="1">
    <location>
        <begin position="113"/>
        <end position="272"/>
    </location>
</feature>
<dbReference type="GO" id="GO:0016746">
    <property type="term" value="F:acyltransferase activity"/>
    <property type="evidence" value="ECO:0007669"/>
    <property type="project" value="UniProtKB-KW"/>
</dbReference>
<dbReference type="InterPro" id="IPR016181">
    <property type="entry name" value="Acyl_CoA_acyltransferase"/>
</dbReference>
<protein>
    <submittedName>
        <fullName evidence="2">GNAT family N-acetyltransferase</fullName>
        <ecNumber evidence="2">2.3.1.-</ecNumber>
    </submittedName>
</protein>
<accession>A0ABV2YAE8</accession>
<gene>
    <name evidence="2" type="ORF">AB0E65_00460</name>
</gene>
<evidence type="ECO:0000259" key="1">
    <source>
        <dbReference type="PROSITE" id="PS51186"/>
    </source>
</evidence>